<dbReference type="GO" id="GO:0003677">
    <property type="term" value="F:DNA binding"/>
    <property type="evidence" value="ECO:0007669"/>
    <property type="project" value="UniProtKB-KW"/>
</dbReference>
<reference evidence="1" key="1">
    <citation type="submission" date="2018-10" db="EMBL/GenBank/DDBJ databases">
        <title>Schaedlerella arabinophila gen. nov. sp. nov., isolated from the mouse intestinal tract and comparative analysis with the genome of the closely related altered Schaedler flora strain ASF502.</title>
        <authorList>
            <person name="Miyake S."/>
            <person name="Soh M."/>
            <person name="Seedorf H."/>
        </authorList>
    </citation>
    <scope>NUCLEOTIDE SEQUENCE [LARGE SCALE GENOMIC DNA]</scope>
    <source>
        <strain evidence="1">DSM 106076</strain>
    </source>
</reference>
<keyword evidence="2" id="KW-1185">Reference proteome</keyword>
<accession>A0A3R8JN72</accession>
<keyword evidence="1" id="KW-0238">DNA-binding</keyword>
<evidence type="ECO:0000313" key="1">
    <source>
        <dbReference type="EMBL" id="RRK32239.1"/>
    </source>
</evidence>
<proteinExistence type="predicted"/>
<dbReference type="Proteomes" id="UP000274920">
    <property type="component" value="Unassembled WGS sequence"/>
</dbReference>
<name>A0A3R8JN72_9FIRM</name>
<dbReference type="AlphaFoldDB" id="A0A3R8JN72"/>
<protein>
    <submittedName>
        <fullName evidence="1">DNA-binding protein</fullName>
    </submittedName>
</protein>
<organism evidence="1 2">
    <name type="scientific">Schaedlerella arabinosiphila</name>
    <dbReference type="NCBI Taxonomy" id="2044587"/>
    <lineage>
        <taxon>Bacteria</taxon>
        <taxon>Bacillati</taxon>
        <taxon>Bacillota</taxon>
        <taxon>Clostridia</taxon>
        <taxon>Lachnospirales</taxon>
        <taxon>Lachnospiraceae</taxon>
        <taxon>Schaedlerella</taxon>
    </lineage>
</organism>
<sequence>MERQVYMASDIQRALGLGKTKTYDFLNQVYKQQGGNPPFRVIKVGSSVRVHKQSFDNWLNTAAN</sequence>
<evidence type="ECO:0000313" key="2">
    <source>
        <dbReference type="Proteomes" id="UP000274920"/>
    </source>
</evidence>
<gene>
    <name evidence="1" type="ORF">EBB54_13355</name>
</gene>
<comment type="caution">
    <text evidence="1">The sequence shown here is derived from an EMBL/GenBank/DDBJ whole genome shotgun (WGS) entry which is preliminary data.</text>
</comment>
<dbReference type="EMBL" id="RHJS01000002">
    <property type="protein sequence ID" value="RRK32239.1"/>
    <property type="molecule type" value="Genomic_DNA"/>
</dbReference>